<dbReference type="PANTHER" id="PTHR32063:SF10">
    <property type="entry name" value="EFFLUX PUMP MEMBRANE TRANSPORTER"/>
    <property type="match status" value="1"/>
</dbReference>
<evidence type="ECO:0000256" key="5">
    <source>
        <dbReference type="ARBA" id="ARBA00022519"/>
    </source>
</evidence>
<organism evidence="11 12">
    <name type="scientific">Basilea psittacipulmonis DSM 24701</name>
    <dbReference type="NCBI Taxonomy" id="1072685"/>
    <lineage>
        <taxon>Bacteria</taxon>
        <taxon>Pseudomonadati</taxon>
        <taxon>Pseudomonadota</taxon>
        <taxon>Betaproteobacteria</taxon>
        <taxon>Burkholderiales</taxon>
        <taxon>Alcaligenaceae</taxon>
        <taxon>Basilea</taxon>
    </lineage>
</organism>
<dbReference type="InterPro" id="IPR001036">
    <property type="entry name" value="Acrflvin-R"/>
</dbReference>
<proteinExistence type="inferred from homology"/>
<dbReference type="Pfam" id="PF00873">
    <property type="entry name" value="ACR_tran"/>
    <property type="match status" value="1"/>
</dbReference>
<evidence type="ECO:0000256" key="6">
    <source>
        <dbReference type="ARBA" id="ARBA00022692"/>
    </source>
</evidence>
<feature type="transmembrane region" description="Helical" evidence="9">
    <location>
        <begin position="995"/>
        <end position="1025"/>
    </location>
</feature>
<evidence type="ECO:0000259" key="10">
    <source>
        <dbReference type="PROSITE" id="PS50156"/>
    </source>
</evidence>
<evidence type="ECO:0000256" key="1">
    <source>
        <dbReference type="ARBA" id="ARBA00004429"/>
    </source>
</evidence>
<dbReference type="OrthoDB" id="9176627at2"/>
<dbReference type="Gene3D" id="3.30.70.1320">
    <property type="entry name" value="Multidrug efflux transporter AcrB pore domain like"/>
    <property type="match status" value="1"/>
</dbReference>
<dbReference type="SUPFAM" id="SSF82714">
    <property type="entry name" value="Multidrug efflux transporter AcrB TolC docking domain, DN and DC subdomains"/>
    <property type="match status" value="2"/>
</dbReference>
<feature type="transmembrane region" description="Helical" evidence="9">
    <location>
        <begin position="866"/>
        <end position="885"/>
    </location>
</feature>
<name>A0A077DDW3_9BURK</name>
<keyword evidence="5 9" id="KW-0997">Cell inner membrane</keyword>
<evidence type="ECO:0000256" key="7">
    <source>
        <dbReference type="ARBA" id="ARBA00022989"/>
    </source>
</evidence>
<keyword evidence="7 9" id="KW-1133">Transmembrane helix</keyword>
<dbReference type="GO" id="GO:0009636">
    <property type="term" value="P:response to toxic substance"/>
    <property type="evidence" value="ECO:0007669"/>
    <property type="project" value="UniProtKB-ARBA"/>
</dbReference>
<protein>
    <recommendedName>
        <fullName evidence="9">Efflux pump membrane transporter</fullName>
    </recommendedName>
</protein>
<dbReference type="eggNOG" id="COG0841">
    <property type="taxonomic scope" value="Bacteria"/>
</dbReference>
<feature type="domain" description="SSD" evidence="10">
    <location>
        <begin position="371"/>
        <end position="496"/>
    </location>
</feature>
<dbReference type="NCBIfam" id="NF000282">
    <property type="entry name" value="RND_permease_1"/>
    <property type="match status" value="1"/>
</dbReference>
<dbReference type="Gene3D" id="3.30.2090.10">
    <property type="entry name" value="Multidrug efflux transporter AcrB TolC docking domain, DN and DC subdomains"/>
    <property type="match status" value="2"/>
</dbReference>
<evidence type="ECO:0000256" key="8">
    <source>
        <dbReference type="ARBA" id="ARBA00023136"/>
    </source>
</evidence>
<feature type="transmembrane region" description="Helical" evidence="9">
    <location>
        <begin position="393"/>
        <end position="414"/>
    </location>
</feature>
<evidence type="ECO:0000256" key="3">
    <source>
        <dbReference type="ARBA" id="ARBA00022448"/>
    </source>
</evidence>
<accession>A0A077DDW3</accession>
<reference evidence="11 12" key="1">
    <citation type="journal article" date="2014" name="BMC Genomics">
        <title>A genomic perspective on a new bacterial genus and species from the Alcaligenaceae family, Basilea psittacipulmonis.</title>
        <authorList>
            <person name="Whiteson K.L."/>
            <person name="Hernandez D."/>
            <person name="Lazarevic V."/>
            <person name="Gaia N."/>
            <person name="Farinelli L."/>
            <person name="Francois P."/>
            <person name="Pilo P."/>
            <person name="Frey J."/>
            <person name="Schrenzel J."/>
        </authorList>
    </citation>
    <scope>NUCLEOTIDE SEQUENCE [LARGE SCALE GENOMIC DNA]</scope>
    <source>
        <strain evidence="11 12">DSM 24701</strain>
    </source>
</reference>
<keyword evidence="4" id="KW-1003">Cell membrane</keyword>
<dbReference type="EMBL" id="CP009238">
    <property type="protein sequence ID" value="AIL32809.1"/>
    <property type="molecule type" value="Genomic_DNA"/>
</dbReference>
<feature type="transmembrane region" description="Helical" evidence="9">
    <location>
        <begin position="341"/>
        <end position="360"/>
    </location>
</feature>
<gene>
    <name evidence="11" type="ORF">IX83_05310</name>
</gene>
<keyword evidence="8 9" id="KW-0472">Membrane</keyword>
<feature type="transmembrane region" description="Helical" evidence="9">
    <location>
        <begin position="471"/>
        <end position="498"/>
    </location>
</feature>
<comment type="similarity">
    <text evidence="2 9">Belongs to the resistance-nodulation-cell division (RND) (TC 2.A.6) family.</text>
</comment>
<evidence type="ECO:0000256" key="2">
    <source>
        <dbReference type="ARBA" id="ARBA00010942"/>
    </source>
</evidence>
<dbReference type="STRING" id="1072685.IX83_05310"/>
<dbReference type="Gene3D" id="1.20.1640.10">
    <property type="entry name" value="Multidrug efflux transporter AcrB transmembrane domain"/>
    <property type="match status" value="2"/>
</dbReference>
<dbReference type="Gene3D" id="3.30.70.1440">
    <property type="entry name" value="Multidrug efflux transporter AcrB pore domain"/>
    <property type="match status" value="1"/>
</dbReference>
<dbReference type="InterPro" id="IPR027463">
    <property type="entry name" value="AcrB_DN_DC_subdom"/>
</dbReference>
<dbReference type="GO" id="GO:0015562">
    <property type="term" value="F:efflux transmembrane transporter activity"/>
    <property type="evidence" value="ECO:0007669"/>
    <property type="project" value="InterPro"/>
</dbReference>
<feature type="transmembrane region" description="Helical" evidence="9">
    <location>
        <begin position="536"/>
        <end position="555"/>
    </location>
</feature>
<dbReference type="FunFam" id="1.20.1640.10:FF:000001">
    <property type="entry name" value="Efflux pump membrane transporter"/>
    <property type="match status" value="1"/>
</dbReference>
<dbReference type="SUPFAM" id="SSF82866">
    <property type="entry name" value="Multidrug efflux transporter AcrB transmembrane domain"/>
    <property type="match status" value="2"/>
</dbReference>
<evidence type="ECO:0000256" key="9">
    <source>
        <dbReference type="RuleBase" id="RU364070"/>
    </source>
</evidence>
<evidence type="ECO:0000313" key="12">
    <source>
        <dbReference type="Proteomes" id="UP000028945"/>
    </source>
</evidence>
<dbReference type="SUPFAM" id="SSF82693">
    <property type="entry name" value="Multidrug efflux transporter AcrB pore domain, PN1, PN2, PC1 and PC2 subdomains"/>
    <property type="match status" value="4"/>
</dbReference>
<dbReference type="PRINTS" id="PR00702">
    <property type="entry name" value="ACRIFLAVINRP"/>
</dbReference>
<dbReference type="RefSeq" id="WP_038499908.1">
    <property type="nucleotide sequence ID" value="NZ_AFWK01000008.1"/>
</dbReference>
<dbReference type="GO" id="GO:0042910">
    <property type="term" value="F:xenobiotic transmembrane transporter activity"/>
    <property type="evidence" value="ECO:0007669"/>
    <property type="project" value="TreeGrafter"/>
</dbReference>
<dbReference type="KEGG" id="bpsi:IX83_05310"/>
<feature type="transmembrane region" description="Helical" evidence="9">
    <location>
        <begin position="367"/>
        <end position="387"/>
    </location>
</feature>
<dbReference type="FunFam" id="3.30.70.1430:FF:000001">
    <property type="entry name" value="Efflux pump membrane transporter"/>
    <property type="match status" value="1"/>
</dbReference>
<feature type="transmembrane region" description="Helical" evidence="9">
    <location>
        <begin position="918"/>
        <end position="941"/>
    </location>
</feature>
<sequence>MLSQFFIRRPVFSWVIAILITMAGALAVNEIPVAQYPDVAPPTISISTTYPGASAQDVAEKVNSVIEEELNGADGLLYYSSTATSTGTGQIDVTFKPGTDPQLAQVEVQNKVSNVESTLPSEVRAQGLQFKRSNSGFLMVVTLRSANGSMSVQDLGDYFTRNIKNSVSRLEGVGSVQLFGSALAMRVWVDPNKLSKYNLTVAEVASAISAQNAQISGGILAAPPTPKDQTIVAMIKGSGTLDDVKAFENVILKSGSDGATVYLKDVAKVEIGQNSYNFSSKTDGQPGVAFAVSLAPNANALATEGRVQETMKQLAQYFPDGMDYVIPYNTAPNIEQSLEQVMHTLFEAMVLVFIVMFVFLQNIRYTIIPAIVVPVALLGTVAVLYSLGYSVNVLTMFAMVLAIGILVDDAIVVVENVERIMATEHLSPFDATVKAMPQISGAIIGITLALCTVFVPLLFFSGSAGVIYQQFAITIIVSIIFSAFLALTFTPALCATVLKPITDHGEKKGFFGWFNRNFTRLTTAYSTRTERWVTRGGRMMIIWLILSAFMGWKYMSLPTGFIPDEDQGLIMTNIQLNSNASATRTDEVIQKVEQMLKTIPEVNHYVTVRGFSFNGSGLNAGLAFINLKDHKDRSRSAKEIAAEITGKLYFGIPEAIIFATVPPAIMSLGTSSGVDFVLQDRSSMGMEKLRAASNQLLALAQQSPVLTGMRITGLGTGPMYYIDIDRVKATQQGVSISDISTALSYAMGGSYVGTFSNKGHIQNIWVQADQSFRLTEDNIKTLKVKNSSGDLVEIGSMIKISHQSAETLMKRFNSFPAMTMNVSAKDGYSSGDARAELERLVAQLPSGVGLEWTGATFQEVQAGSQAGMMLAMAMIVVFLVLAALYESWAIPVSALLIVPLGMLGTVVLTWLTGKQNDIYFNVGMITIIGLSAKNAILIVEFAKDAYASGKGLVESAIEAAKLRFRPILMTSFAFILGVVPLVYASGAGSAGQNAVGISVIGGMLAATPFSVIFVPTFFVVVMKLFRVKQSKLLRSQENLHLEDTHGSQEGMH</sequence>
<keyword evidence="12" id="KW-1185">Reference proteome</keyword>
<feature type="transmembrane region" description="Helical" evidence="9">
    <location>
        <begin position="892"/>
        <end position="912"/>
    </location>
</feature>
<dbReference type="GO" id="GO:0005886">
    <property type="term" value="C:plasma membrane"/>
    <property type="evidence" value="ECO:0007669"/>
    <property type="project" value="UniProtKB-SubCell"/>
</dbReference>
<dbReference type="InterPro" id="IPR000731">
    <property type="entry name" value="SSD"/>
</dbReference>
<dbReference type="AlphaFoldDB" id="A0A077DDW3"/>
<evidence type="ECO:0000256" key="4">
    <source>
        <dbReference type="ARBA" id="ARBA00022475"/>
    </source>
</evidence>
<keyword evidence="3 9" id="KW-0813">Transport</keyword>
<dbReference type="PANTHER" id="PTHR32063">
    <property type="match status" value="1"/>
</dbReference>
<comment type="caution">
    <text evidence="9">Lacks conserved residue(s) required for the propagation of feature annotation.</text>
</comment>
<evidence type="ECO:0000313" key="11">
    <source>
        <dbReference type="EMBL" id="AIL32809.1"/>
    </source>
</evidence>
<feature type="transmembrane region" description="Helical" evidence="9">
    <location>
        <begin position="435"/>
        <end position="459"/>
    </location>
</feature>
<keyword evidence="6 9" id="KW-0812">Transmembrane</keyword>
<dbReference type="InterPro" id="IPR004764">
    <property type="entry name" value="MdtF-like"/>
</dbReference>
<dbReference type="PROSITE" id="PS50156">
    <property type="entry name" value="SSD"/>
    <property type="match status" value="1"/>
</dbReference>
<dbReference type="Proteomes" id="UP000028945">
    <property type="component" value="Chromosome"/>
</dbReference>
<dbReference type="NCBIfam" id="TIGR00915">
    <property type="entry name" value="2A0602"/>
    <property type="match status" value="1"/>
</dbReference>
<comment type="subcellular location">
    <subcellularLocation>
        <location evidence="1 9">Cell inner membrane</location>
        <topology evidence="1 9">Multi-pass membrane protein</topology>
    </subcellularLocation>
</comment>
<dbReference type="Gene3D" id="3.30.70.1430">
    <property type="entry name" value="Multidrug efflux transporter AcrB pore domain"/>
    <property type="match status" value="2"/>
</dbReference>
<dbReference type="HOGENOM" id="CLU_002755_0_1_4"/>
<feature type="transmembrane region" description="Helical" evidence="9">
    <location>
        <begin position="962"/>
        <end position="983"/>
    </location>
</feature>